<gene>
    <name evidence="1" type="ORF">WUBG_09614</name>
</gene>
<protein>
    <submittedName>
        <fullName evidence="1">Uncharacterized protein</fullName>
    </submittedName>
</protein>
<comment type="caution">
    <text evidence="1">The sequence shown here is derived from an EMBL/GenBank/DDBJ whole genome shotgun (WGS) entry which is preliminary data.</text>
</comment>
<reference evidence="2" key="1">
    <citation type="submission" date="2012-08" db="EMBL/GenBank/DDBJ databases">
        <title>The Genome Sequence of Wuchereria bancrofti.</title>
        <authorList>
            <person name="Nutman T.B."/>
            <person name="Fink D.L."/>
            <person name="Russ C."/>
            <person name="Young S."/>
            <person name="Zeng Q."/>
            <person name="Koehrsen M."/>
            <person name="Alvarado L."/>
            <person name="Berlin A."/>
            <person name="Chapman S.B."/>
            <person name="Chen Z."/>
            <person name="Freedman E."/>
            <person name="Gellesch M."/>
            <person name="Goldberg J."/>
            <person name="Griggs A."/>
            <person name="Gujja S."/>
            <person name="Heilman E.R."/>
            <person name="Heiman D."/>
            <person name="Hepburn T."/>
            <person name="Howarth C."/>
            <person name="Jen D."/>
            <person name="Larson L."/>
            <person name="Lewis B."/>
            <person name="Mehta T."/>
            <person name="Park D."/>
            <person name="Pearson M."/>
            <person name="Roberts A."/>
            <person name="Saif S."/>
            <person name="Shea T."/>
            <person name="Shenoy N."/>
            <person name="Sisk P."/>
            <person name="Stolte C."/>
            <person name="Sykes S."/>
            <person name="Walk T."/>
            <person name="White J."/>
            <person name="Yandava C."/>
            <person name="Haas B."/>
            <person name="Henn M.R."/>
            <person name="Nusbaum C."/>
            <person name="Birren B."/>
        </authorList>
    </citation>
    <scope>NUCLEOTIDE SEQUENCE [LARGE SCALE GENOMIC DNA]</scope>
    <source>
        <strain evidence="2">NA</strain>
    </source>
</reference>
<dbReference type="EMBL" id="ADBV01005437">
    <property type="protein sequence ID" value="EJW79477.1"/>
    <property type="molecule type" value="Genomic_DNA"/>
</dbReference>
<evidence type="ECO:0000313" key="2">
    <source>
        <dbReference type="Proteomes" id="UP000004810"/>
    </source>
</evidence>
<sequence length="124" mass="14057">MKMFLSTAINSNEKNGSNILYGGDLVLPQLRGSSAALFESFRGIRQHGFWVLEEKIVKDHSQYSIKHAVDLKPPMISISSTSQDRTIFPSFIQPIWFYSVAMTLKFGCLLQLEVLEMKANFLVI</sequence>
<accession>J9EQY0</accession>
<organism evidence="1 2">
    <name type="scientific">Wuchereria bancrofti</name>
    <dbReference type="NCBI Taxonomy" id="6293"/>
    <lineage>
        <taxon>Eukaryota</taxon>
        <taxon>Metazoa</taxon>
        <taxon>Ecdysozoa</taxon>
        <taxon>Nematoda</taxon>
        <taxon>Chromadorea</taxon>
        <taxon>Rhabditida</taxon>
        <taxon>Spirurina</taxon>
        <taxon>Spiruromorpha</taxon>
        <taxon>Filarioidea</taxon>
        <taxon>Onchocercidae</taxon>
        <taxon>Wuchereria</taxon>
    </lineage>
</organism>
<name>J9EQY0_WUCBA</name>
<proteinExistence type="predicted"/>
<dbReference type="Proteomes" id="UP000004810">
    <property type="component" value="Unassembled WGS sequence"/>
</dbReference>
<evidence type="ECO:0000313" key="1">
    <source>
        <dbReference type="EMBL" id="EJW79477.1"/>
    </source>
</evidence>
<dbReference type="AlphaFoldDB" id="J9EQY0"/>